<evidence type="ECO:0000259" key="11">
    <source>
        <dbReference type="Pfam" id="PF03033"/>
    </source>
</evidence>
<dbReference type="Pfam" id="PF03033">
    <property type="entry name" value="Glyco_transf_28"/>
    <property type="match status" value="1"/>
</dbReference>
<comment type="subcellular location">
    <subcellularLocation>
        <location evidence="10">Cell membrane</location>
        <topology evidence="10">Peripheral membrane protein</topology>
        <orientation evidence="10">Cytoplasmic side</orientation>
    </subcellularLocation>
</comment>
<protein>
    <recommendedName>
        <fullName evidence="10">UDP-N-acetylglucosamine--N-acetylmuramyl-(pentapeptide) pyrophosphoryl-undecaprenol N-acetylglucosamine transferase</fullName>
        <ecNumber evidence="10">2.4.1.227</ecNumber>
    </recommendedName>
    <alternativeName>
        <fullName evidence="10">Undecaprenyl-PP-MurNAc-pentapeptide-UDPGlcNAc GlcNAc transferase</fullName>
    </alternativeName>
</protein>
<proteinExistence type="inferred from homology"/>
<dbReference type="HAMAP" id="MF_00033">
    <property type="entry name" value="MurG"/>
    <property type="match status" value="1"/>
</dbReference>
<feature type="domain" description="Glycosyltransferase family 28 N-terminal" evidence="11">
    <location>
        <begin position="48"/>
        <end position="183"/>
    </location>
</feature>
<keyword evidence="2 10" id="KW-0132">Cell division</keyword>
<comment type="caution">
    <text evidence="10">Lacks conserved residue(s) required for the propagation of feature annotation.</text>
</comment>
<evidence type="ECO:0000256" key="2">
    <source>
        <dbReference type="ARBA" id="ARBA00022618"/>
    </source>
</evidence>
<comment type="pathway">
    <text evidence="10">Cell wall biogenesis; peptidoglycan biosynthesis.</text>
</comment>
<evidence type="ECO:0000256" key="9">
    <source>
        <dbReference type="ARBA" id="ARBA00023316"/>
    </source>
</evidence>
<accession>A0A3D1JK89</accession>
<dbReference type="GO" id="GO:0071555">
    <property type="term" value="P:cell wall organization"/>
    <property type="evidence" value="ECO:0007669"/>
    <property type="project" value="UniProtKB-KW"/>
</dbReference>
<dbReference type="InterPro" id="IPR004276">
    <property type="entry name" value="GlycoTrans_28_N"/>
</dbReference>
<dbReference type="Gene3D" id="3.40.50.2000">
    <property type="entry name" value="Glycogen Phosphorylase B"/>
    <property type="match status" value="2"/>
</dbReference>
<keyword evidence="5 10" id="KW-0133">Cell shape</keyword>
<feature type="binding site" evidence="10">
    <location>
        <position position="338"/>
    </location>
    <ligand>
        <name>UDP-N-acetyl-alpha-D-glucosamine</name>
        <dbReference type="ChEBI" id="CHEBI:57705"/>
    </ligand>
</feature>
<dbReference type="GO" id="GO:0005886">
    <property type="term" value="C:plasma membrane"/>
    <property type="evidence" value="ECO:0007669"/>
    <property type="project" value="UniProtKB-SubCell"/>
</dbReference>
<sequence length="414" mass="45275">MRAMRCHLSVTAAPAWWLRWPGWESCSTLDDSLRKVIPKEEIPLLRLLICAGGTGGGVYPALAVLRALEKDVEAVLWVGSEGGMEADLVQRAGVPFTAVPAAGVHGVGLRALPGNLLRLSRGVIASRRILHQFRPQVLLFTGGYVAVPMALAAARRVPSLLFVPDIEPGLALKTLARFAHTIALVASPSRAYFSKTKAHLQVTGYPTRPDLIGWNREQGRNHLGLSLDSKVLLVAGGSKGALSINRAVWNTLPRLLQLAEVVHLTGQAHWEETRQVMAQLPEDLVSRYHPLPYLHEMGAALTAADLVISRAGASTLGEYPLFGLPAILVPYPFAWRYQKVNADYLVNQGAAVMVKDQALPEQLLPRVAELFKDDVRLQQMRDRMSALARPRAADEIAELVKQMVRHRSTTGDVP</sequence>
<feature type="binding site" evidence="10">
    <location>
        <begin position="54"/>
        <end position="56"/>
    </location>
    <ligand>
        <name>UDP-N-acetyl-alpha-D-glucosamine</name>
        <dbReference type="ChEBI" id="CHEBI:57705"/>
    </ligand>
</feature>
<dbReference type="CDD" id="cd03785">
    <property type="entry name" value="GT28_MurG"/>
    <property type="match status" value="1"/>
</dbReference>
<evidence type="ECO:0000256" key="4">
    <source>
        <dbReference type="ARBA" id="ARBA00022679"/>
    </source>
</evidence>
<dbReference type="Pfam" id="PF04101">
    <property type="entry name" value="Glyco_tran_28_C"/>
    <property type="match status" value="1"/>
</dbReference>
<evidence type="ECO:0000313" key="13">
    <source>
        <dbReference type="EMBL" id="HCE18056.1"/>
    </source>
</evidence>
<feature type="binding site" evidence="10">
    <location>
        <position position="208"/>
    </location>
    <ligand>
        <name>UDP-N-acetyl-alpha-D-glucosamine</name>
        <dbReference type="ChEBI" id="CHEBI:57705"/>
    </ligand>
</feature>
<dbReference type="STRING" id="229919.GCA_001050195_01935"/>
<evidence type="ECO:0000256" key="1">
    <source>
        <dbReference type="ARBA" id="ARBA00022475"/>
    </source>
</evidence>
<evidence type="ECO:0000259" key="12">
    <source>
        <dbReference type="Pfam" id="PF04101"/>
    </source>
</evidence>
<dbReference type="EC" id="2.4.1.227" evidence="10"/>
<dbReference type="GO" id="GO:0051991">
    <property type="term" value="F:UDP-N-acetyl-D-glucosamine:N-acetylmuramoyl-L-alanyl-D-glutamyl-meso-2,6-diaminopimelyl-D-alanyl-D-alanine-diphosphoundecaprenol 4-beta-N-acetylglucosaminlytransferase activity"/>
    <property type="evidence" value="ECO:0007669"/>
    <property type="project" value="RHEA"/>
</dbReference>
<evidence type="ECO:0000256" key="10">
    <source>
        <dbReference type="HAMAP-Rule" id="MF_00033"/>
    </source>
</evidence>
<keyword evidence="9 10" id="KW-0961">Cell wall biogenesis/degradation</keyword>
<comment type="similarity">
    <text evidence="10">Belongs to the glycosyltransferase 28 family. MurG subfamily.</text>
</comment>
<keyword evidence="4 10" id="KW-0808">Transferase</keyword>
<comment type="catalytic activity">
    <reaction evidence="10">
        <text>di-trans,octa-cis-undecaprenyl diphospho-N-acetyl-alpha-D-muramoyl-L-alanyl-D-glutamyl-meso-2,6-diaminopimeloyl-D-alanyl-D-alanine + UDP-N-acetyl-alpha-D-glucosamine = di-trans,octa-cis-undecaprenyl diphospho-[N-acetyl-alpha-D-glucosaminyl-(1-&gt;4)]-N-acetyl-alpha-D-muramoyl-L-alanyl-D-glutamyl-meso-2,6-diaminopimeloyl-D-alanyl-D-alanine + UDP + H(+)</text>
        <dbReference type="Rhea" id="RHEA:31227"/>
        <dbReference type="ChEBI" id="CHEBI:15378"/>
        <dbReference type="ChEBI" id="CHEBI:57705"/>
        <dbReference type="ChEBI" id="CHEBI:58223"/>
        <dbReference type="ChEBI" id="CHEBI:61387"/>
        <dbReference type="ChEBI" id="CHEBI:61388"/>
        <dbReference type="EC" id="2.4.1.227"/>
    </reaction>
</comment>
<dbReference type="Proteomes" id="UP000264141">
    <property type="component" value="Unassembled WGS sequence"/>
</dbReference>
<feature type="binding site" evidence="10">
    <location>
        <position position="238"/>
    </location>
    <ligand>
        <name>UDP-N-acetyl-alpha-D-glucosamine</name>
        <dbReference type="ChEBI" id="CHEBI:57705"/>
    </ligand>
</feature>
<name>A0A3D1JK89_9CHLR</name>
<dbReference type="GO" id="GO:0050511">
    <property type="term" value="F:undecaprenyldiphospho-muramoylpentapeptide beta-N-acetylglucosaminyltransferase activity"/>
    <property type="evidence" value="ECO:0007669"/>
    <property type="project" value="UniProtKB-UniRule"/>
</dbReference>
<dbReference type="PANTHER" id="PTHR21015">
    <property type="entry name" value="UDP-N-ACETYLGLUCOSAMINE--N-ACETYLMURAMYL-(PENTAPEPTIDE) PYROPHOSPHORYL-UNDECAPRENOL N-ACETYLGLUCOSAMINE TRANSFERASE 1"/>
    <property type="match status" value="1"/>
</dbReference>
<comment type="caution">
    <text evidence="13">The sequence shown here is derived from an EMBL/GenBank/DDBJ whole genome shotgun (WGS) entry which is preliminary data.</text>
</comment>
<dbReference type="GO" id="GO:0008360">
    <property type="term" value="P:regulation of cell shape"/>
    <property type="evidence" value="ECO:0007669"/>
    <property type="project" value="UniProtKB-KW"/>
</dbReference>
<keyword evidence="7 10" id="KW-0472">Membrane</keyword>
<reference evidence="13 14" key="1">
    <citation type="journal article" date="2018" name="Nat. Biotechnol.">
        <title>A standardized bacterial taxonomy based on genome phylogeny substantially revises the tree of life.</title>
        <authorList>
            <person name="Parks D.H."/>
            <person name="Chuvochina M."/>
            <person name="Waite D.W."/>
            <person name="Rinke C."/>
            <person name="Skarshewski A."/>
            <person name="Chaumeil P.A."/>
            <person name="Hugenholtz P."/>
        </authorList>
    </citation>
    <scope>NUCLEOTIDE SEQUENCE [LARGE SCALE GENOMIC DNA]</scope>
    <source>
        <strain evidence="13">UBA8781</strain>
    </source>
</reference>
<dbReference type="GO" id="GO:0009252">
    <property type="term" value="P:peptidoglycan biosynthetic process"/>
    <property type="evidence" value="ECO:0007669"/>
    <property type="project" value="UniProtKB-UniRule"/>
</dbReference>
<keyword evidence="1 10" id="KW-1003">Cell membrane</keyword>
<evidence type="ECO:0000256" key="7">
    <source>
        <dbReference type="ARBA" id="ARBA00023136"/>
    </source>
</evidence>
<dbReference type="InterPro" id="IPR007235">
    <property type="entry name" value="Glyco_trans_28_C"/>
</dbReference>
<dbReference type="EMBL" id="DPBP01000037">
    <property type="protein sequence ID" value="HCE18056.1"/>
    <property type="molecule type" value="Genomic_DNA"/>
</dbReference>
<keyword evidence="6 10" id="KW-0573">Peptidoglycan synthesis</keyword>
<dbReference type="GO" id="GO:0051301">
    <property type="term" value="P:cell division"/>
    <property type="evidence" value="ECO:0007669"/>
    <property type="project" value="UniProtKB-KW"/>
</dbReference>
<keyword evidence="8 10" id="KW-0131">Cell cycle</keyword>
<evidence type="ECO:0000256" key="6">
    <source>
        <dbReference type="ARBA" id="ARBA00022984"/>
    </source>
</evidence>
<evidence type="ECO:0000256" key="8">
    <source>
        <dbReference type="ARBA" id="ARBA00023306"/>
    </source>
</evidence>
<comment type="function">
    <text evidence="10">Cell wall formation. Catalyzes the transfer of a GlcNAc subunit on undecaprenyl-pyrophosphoryl-MurNAc-pentapeptide (lipid intermediate I) to form undecaprenyl-pyrophosphoryl-MurNAc-(pentapeptide)GlcNAc (lipid intermediate II).</text>
</comment>
<feature type="domain" description="Glycosyl transferase family 28 C-terminal" evidence="12">
    <location>
        <begin position="231"/>
        <end position="395"/>
    </location>
</feature>
<dbReference type="GO" id="GO:0005975">
    <property type="term" value="P:carbohydrate metabolic process"/>
    <property type="evidence" value="ECO:0007669"/>
    <property type="project" value="InterPro"/>
</dbReference>
<dbReference type="AlphaFoldDB" id="A0A3D1JK89"/>
<dbReference type="OrthoDB" id="9808936at2"/>
<keyword evidence="3 10" id="KW-0328">Glycosyltransferase</keyword>
<dbReference type="SUPFAM" id="SSF53756">
    <property type="entry name" value="UDP-Glycosyltransferase/glycogen phosphorylase"/>
    <property type="match status" value="1"/>
</dbReference>
<dbReference type="NCBIfam" id="TIGR01133">
    <property type="entry name" value="murG"/>
    <property type="match status" value="1"/>
</dbReference>
<organism evidence="13 14">
    <name type="scientific">Anaerolinea thermolimosa</name>
    <dbReference type="NCBI Taxonomy" id="229919"/>
    <lineage>
        <taxon>Bacteria</taxon>
        <taxon>Bacillati</taxon>
        <taxon>Chloroflexota</taxon>
        <taxon>Anaerolineae</taxon>
        <taxon>Anaerolineales</taxon>
        <taxon>Anaerolineaceae</taxon>
        <taxon>Anaerolinea</taxon>
    </lineage>
</organism>
<gene>
    <name evidence="10 13" type="primary">murG</name>
    <name evidence="13" type="ORF">DEQ80_09370</name>
</gene>
<evidence type="ECO:0000313" key="14">
    <source>
        <dbReference type="Proteomes" id="UP000264141"/>
    </source>
</evidence>
<dbReference type="PANTHER" id="PTHR21015:SF22">
    <property type="entry name" value="GLYCOSYLTRANSFERASE"/>
    <property type="match status" value="1"/>
</dbReference>
<evidence type="ECO:0000256" key="3">
    <source>
        <dbReference type="ARBA" id="ARBA00022676"/>
    </source>
</evidence>
<dbReference type="UniPathway" id="UPA00219"/>
<dbReference type="InterPro" id="IPR006009">
    <property type="entry name" value="GlcNAc_MurG"/>
</dbReference>
<evidence type="ECO:0000256" key="5">
    <source>
        <dbReference type="ARBA" id="ARBA00022960"/>
    </source>
</evidence>